<dbReference type="Gene3D" id="6.10.140.190">
    <property type="match status" value="1"/>
</dbReference>
<dbReference type="Pfam" id="PF03551">
    <property type="entry name" value="PadR"/>
    <property type="match status" value="1"/>
</dbReference>
<keyword evidence="4" id="KW-1185">Reference proteome</keyword>
<evidence type="ECO:0000259" key="1">
    <source>
        <dbReference type="Pfam" id="PF03551"/>
    </source>
</evidence>
<sequence length="189" mass="21203">MPRTPNATAGSLLGFLHAGPMSGWDLAEVAQRAVGEFWSVTRSQVYRELARLAEDGLVEVGERGPRDRRPYALTEAGRQAFLAWLDREPEPEQIRFPLLLTLSFGRHLSPERLAAFVAANRRVHRERLARHLAEREAVDADVRAGRHDPWALATLDFGIRYETAVTEWFDALPEAITGPADAVRARPDE</sequence>
<dbReference type="EMBL" id="JAVREQ010000026">
    <property type="protein sequence ID" value="MDT0381823.1"/>
    <property type="molecule type" value="Genomic_DNA"/>
</dbReference>
<dbReference type="SUPFAM" id="SSF46785">
    <property type="entry name" value="Winged helix' DNA-binding domain"/>
    <property type="match status" value="1"/>
</dbReference>
<dbReference type="Pfam" id="PF10400">
    <property type="entry name" value="Vir_act_alpha_C"/>
    <property type="match status" value="1"/>
</dbReference>
<dbReference type="PANTHER" id="PTHR43252">
    <property type="entry name" value="TRANSCRIPTIONAL REGULATOR YQJI"/>
    <property type="match status" value="1"/>
</dbReference>
<dbReference type="PANTHER" id="PTHR43252:SF6">
    <property type="entry name" value="NEGATIVE TRANSCRIPTION REGULATOR PADR"/>
    <property type="match status" value="1"/>
</dbReference>
<comment type="caution">
    <text evidence="3">The sequence shown here is derived from an EMBL/GenBank/DDBJ whole genome shotgun (WGS) entry which is preliminary data.</text>
</comment>
<dbReference type="InterPro" id="IPR005149">
    <property type="entry name" value="Tscrpt_reg_PadR_N"/>
</dbReference>
<dbReference type="Proteomes" id="UP001183414">
    <property type="component" value="Unassembled WGS sequence"/>
</dbReference>
<feature type="domain" description="Transcription regulator PadR N-terminal" evidence="1">
    <location>
        <begin position="12"/>
        <end position="81"/>
    </location>
</feature>
<dbReference type="InterPro" id="IPR018309">
    <property type="entry name" value="Tscrpt_reg_PadR_C"/>
</dbReference>
<dbReference type="InterPro" id="IPR036390">
    <property type="entry name" value="WH_DNA-bd_sf"/>
</dbReference>
<organism evidence="3 4">
    <name type="scientific">Streptomyces hazeniae</name>
    <dbReference type="NCBI Taxonomy" id="3075538"/>
    <lineage>
        <taxon>Bacteria</taxon>
        <taxon>Bacillati</taxon>
        <taxon>Actinomycetota</taxon>
        <taxon>Actinomycetes</taxon>
        <taxon>Kitasatosporales</taxon>
        <taxon>Streptomycetaceae</taxon>
        <taxon>Streptomyces</taxon>
    </lineage>
</organism>
<accession>A0ABU2NXX1</accession>
<gene>
    <name evidence="3" type="ORF">RM572_23970</name>
</gene>
<feature type="domain" description="Transcription regulator PadR C-terminal" evidence="2">
    <location>
        <begin position="94"/>
        <end position="172"/>
    </location>
</feature>
<evidence type="ECO:0000313" key="4">
    <source>
        <dbReference type="Proteomes" id="UP001183414"/>
    </source>
</evidence>
<dbReference type="InterPro" id="IPR036388">
    <property type="entry name" value="WH-like_DNA-bd_sf"/>
</dbReference>
<name>A0ABU2NXX1_9ACTN</name>
<dbReference type="RefSeq" id="WP_311675477.1">
    <property type="nucleotide sequence ID" value="NZ_JAVREQ010000026.1"/>
</dbReference>
<reference evidence="4" key="1">
    <citation type="submission" date="2023-07" db="EMBL/GenBank/DDBJ databases">
        <title>30 novel species of actinomycetes from the DSMZ collection.</title>
        <authorList>
            <person name="Nouioui I."/>
        </authorList>
    </citation>
    <scope>NUCLEOTIDE SEQUENCE [LARGE SCALE GENOMIC DNA]</scope>
    <source>
        <strain evidence="4">DSM 42041</strain>
    </source>
</reference>
<evidence type="ECO:0000259" key="2">
    <source>
        <dbReference type="Pfam" id="PF10400"/>
    </source>
</evidence>
<dbReference type="Gene3D" id="1.10.10.10">
    <property type="entry name" value="Winged helix-like DNA-binding domain superfamily/Winged helix DNA-binding domain"/>
    <property type="match status" value="1"/>
</dbReference>
<proteinExistence type="predicted"/>
<evidence type="ECO:0000313" key="3">
    <source>
        <dbReference type="EMBL" id="MDT0381823.1"/>
    </source>
</evidence>
<protein>
    <submittedName>
        <fullName evidence="3">PadR family transcriptional regulator</fullName>
    </submittedName>
</protein>